<dbReference type="PROSITE" id="PS00300">
    <property type="entry name" value="SRP54"/>
    <property type="match status" value="1"/>
</dbReference>
<evidence type="ECO:0000256" key="6">
    <source>
        <dbReference type="ARBA" id="ARBA00023135"/>
    </source>
</evidence>
<dbReference type="GeneID" id="29472102"/>
<feature type="compositionally biased region" description="Low complexity" evidence="10">
    <location>
        <begin position="435"/>
        <end position="448"/>
    </location>
</feature>
<dbReference type="Gene3D" id="1.10.260.30">
    <property type="entry name" value="Signal recognition particle, SRP54 subunit, M-domain"/>
    <property type="match status" value="1"/>
</dbReference>
<evidence type="ECO:0000256" key="8">
    <source>
        <dbReference type="ARBA" id="ARBA00048027"/>
    </source>
</evidence>
<dbReference type="Pfam" id="PF02978">
    <property type="entry name" value="SRP_SPB"/>
    <property type="match status" value="1"/>
</dbReference>
<evidence type="ECO:0000313" key="11">
    <source>
        <dbReference type="EMBL" id="CAQ00871.1"/>
    </source>
</evidence>
<dbReference type="SMART" id="SM00382">
    <property type="entry name" value="AAA"/>
    <property type="match status" value="1"/>
</dbReference>
<comment type="subunit">
    <text evidence="9">Part of the signal recognition particle protein translocation system, which is composed of SRP and FtsY.</text>
</comment>
<proteinExistence type="inferred from homology"/>
<dbReference type="STRING" id="31964.CMS0751"/>
<dbReference type="InterPro" id="IPR027417">
    <property type="entry name" value="P-loop_NTPase"/>
</dbReference>
<evidence type="ECO:0000313" key="12">
    <source>
        <dbReference type="Proteomes" id="UP000001318"/>
    </source>
</evidence>
<dbReference type="SMART" id="SM00963">
    <property type="entry name" value="SRP54_N"/>
    <property type="match status" value="1"/>
</dbReference>
<dbReference type="GO" id="GO:0048500">
    <property type="term" value="C:signal recognition particle"/>
    <property type="evidence" value="ECO:0007669"/>
    <property type="project" value="UniProtKB-UniRule"/>
</dbReference>
<reference evidence="11 12" key="1">
    <citation type="journal article" date="2008" name="J. Bacteriol.">
        <title>Genome of the actinomycete plant pathogen Clavibacter michiganensis subsp. sepedonicus suggests recent niche adaptation.</title>
        <authorList>
            <person name="Bentley S.D."/>
            <person name="Corton C."/>
            <person name="Brown S.E."/>
            <person name="Barron A."/>
            <person name="Clark L."/>
            <person name="Doggett J."/>
            <person name="Harris B."/>
            <person name="Ormond D."/>
            <person name="Quail M.A."/>
            <person name="May G."/>
            <person name="Francis D."/>
            <person name="Knudson D."/>
            <person name="Parkhill J."/>
            <person name="Ishimaru C.A."/>
        </authorList>
    </citation>
    <scope>NUCLEOTIDE SEQUENCE [LARGE SCALE GENOMIC DNA]</scope>
    <source>
        <strain evidence="12">ATCC 33113 / DSM 20744 / JCM 9667 / LMG 2889 / ICMP 2535 / C-1</strain>
    </source>
</reference>
<dbReference type="KEGG" id="cms:CMS0751"/>
<dbReference type="InterPro" id="IPR004125">
    <property type="entry name" value="Signal_recog_particle_SRP54_M"/>
</dbReference>
<feature type="region of interest" description="Disordered" evidence="10">
    <location>
        <begin position="435"/>
        <end position="523"/>
    </location>
</feature>
<feature type="compositionally biased region" description="Low complexity" evidence="10">
    <location>
        <begin position="498"/>
        <end position="509"/>
    </location>
</feature>
<comment type="subcellular location">
    <subcellularLocation>
        <location evidence="9">Cytoplasm</location>
    </subcellularLocation>
    <text evidence="9">The SRP-RNC complex is targeted to the cytoplasmic membrane.</text>
</comment>
<keyword evidence="5 9" id="KW-0342">GTP-binding</keyword>
<feature type="binding site" evidence="9">
    <location>
        <begin position="109"/>
        <end position="116"/>
    </location>
    <ligand>
        <name>GTP</name>
        <dbReference type="ChEBI" id="CHEBI:37565"/>
    </ligand>
</feature>
<gene>
    <name evidence="9 11" type="primary">ffh</name>
    <name evidence="11" type="ordered locus">CMS0751</name>
</gene>
<dbReference type="eggNOG" id="COG0541">
    <property type="taxonomic scope" value="Bacteria"/>
</dbReference>
<keyword evidence="9" id="KW-0963">Cytoplasm</keyword>
<evidence type="ECO:0000256" key="7">
    <source>
        <dbReference type="ARBA" id="ARBA00023274"/>
    </source>
</evidence>
<dbReference type="OrthoDB" id="9804720at2"/>
<evidence type="ECO:0000256" key="5">
    <source>
        <dbReference type="ARBA" id="ARBA00023134"/>
    </source>
</evidence>
<dbReference type="SUPFAM" id="SSF47446">
    <property type="entry name" value="Signal peptide-binding domain"/>
    <property type="match status" value="1"/>
</dbReference>
<dbReference type="InterPro" id="IPR003593">
    <property type="entry name" value="AAA+_ATPase"/>
</dbReference>
<keyword evidence="3 9" id="KW-0378">Hydrolase</keyword>
<dbReference type="InterPro" id="IPR022941">
    <property type="entry name" value="SRP54"/>
</dbReference>
<evidence type="ECO:0000256" key="10">
    <source>
        <dbReference type="SAM" id="MobiDB-lite"/>
    </source>
</evidence>
<keyword evidence="2 9" id="KW-0547">Nucleotide-binding</keyword>
<keyword evidence="12" id="KW-1185">Reference proteome</keyword>
<keyword evidence="4 9" id="KW-0694">RNA-binding</keyword>
<dbReference type="Pfam" id="PF00448">
    <property type="entry name" value="SRP54"/>
    <property type="match status" value="1"/>
</dbReference>
<comment type="catalytic activity">
    <reaction evidence="8 9">
        <text>GTP + H2O = GDP + phosphate + H(+)</text>
        <dbReference type="Rhea" id="RHEA:19669"/>
        <dbReference type="ChEBI" id="CHEBI:15377"/>
        <dbReference type="ChEBI" id="CHEBI:15378"/>
        <dbReference type="ChEBI" id="CHEBI:37565"/>
        <dbReference type="ChEBI" id="CHEBI:43474"/>
        <dbReference type="ChEBI" id="CHEBI:58189"/>
        <dbReference type="EC" id="3.6.5.4"/>
    </reaction>
</comment>
<organism evidence="11 12">
    <name type="scientific">Clavibacter sepedonicus</name>
    <name type="common">Clavibacter michiganensis subsp. sepedonicus</name>
    <dbReference type="NCBI Taxonomy" id="31964"/>
    <lineage>
        <taxon>Bacteria</taxon>
        <taxon>Bacillati</taxon>
        <taxon>Actinomycetota</taxon>
        <taxon>Actinomycetes</taxon>
        <taxon>Micrococcales</taxon>
        <taxon>Microbacteriaceae</taxon>
        <taxon>Clavibacter</taxon>
    </lineage>
</organism>
<dbReference type="NCBIfam" id="TIGR00959">
    <property type="entry name" value="ffh"/>
    <property type="match status" value="1"/>
</dbReference>
<dbReference type="HOGENOM" id="CLU_009301_6_0_11"/>
<dbReference type="SMART" id="SM00962">
    <property type="entry name" value="SRP54"/>
    <property type="match status" value="1"/>
</dbReference>
<dbReference type="GO" id="GO:0006614">
    <property type="term" value="P:SRP-dependent cotranslational protein targeting to membrane"/>
    <property type="evidence" value="ECO:0007669"/>
    <property type="project" value="InterPro"/>
</dbReference>
<evidence type="ECO:0000256" key="3">
    <source>
        <dbReference type="ARBA" id="ARBA00022801"/>
    </source>
</evidence>
<dbReference type="AlphaFoldDB" id="B0REM4"/>
<dbReference type="Gene3D" id="1.20.120.140">
    <property type="entry name" value="Signal recognition particle SRP54, nucleotide-binding domain"/>
    <property type="match status" value="1"/>
</dbReference>
<dbReference type="InterPro" id="IPR036891">
    <property type="entry name" value="Signal_recog_part_SRP54_M_sf"/>
</dbReference>
<dbReference type="InterPro" id="IPR004780">
    <property type="entry name" value="SRP"/>
</dbReference>
<evidence type="ECO:0000256" key="2">
    <source>
        <dbReference type="ARBA" id="ARBA00022741"/>
    </source>
</evidence>
<comment type="function">
    <text evidence="9">Involved in targeting and insertion of nascent membrane proteins into the cytoplasmic membrane. Binds to the hydrophobic signal sequence of the ribosome-nascent chain (RNC) as it emerges from the ribosomes. The SRP-RNC complex is then targeted to the cytoplasmic membrane where it interacts with the SRP receptor FtsY.</text>
</comment>
<dbReference type="GO" id="GO:0005525">
    <property type="term" value="F:GTP binding"/>
    <property type="evidence" value="ECO:0007669"/>
    <property type="project" value="UniProtKB-UniRule"/>
</dbReference>
<feature type="binding site" evidence="9">
    <location>
        <begin position="194"/>
        <end position="198"/>
    </location>
    <ligand>
        <name>GTP</name>
        <dbReference type="ChEBI" id="CHEBI:37565"/>
    </ligand>
</feature>
<dbReference type="GO" id="GO:0003924">
    <property type="term" value="F:GTPase activity"/>
    <property type="evidence" value="ECO:0007669"/>
    <property type="project" value="UniProtKB-UniRule"/>
</dbReference>
<dbReference type="HAMAP" id="MF_00306">
    <property type="entry name" value="SRP54"/>
    <property type="match status" value="1"/>
</dbReference>
<sequence>MATFGTLSDRLAETFKNLRGKGKLSAADVDGTVREIRRALLEADVALDVVKAFTASVRERALGGEVSQALNPAQQVVQIVNEELVAILGGQQRRIQFAKRPPTVIMLAGLQGAGKTTLAGKLGKWLAKDGHTPMLVAADLQRPNAVQQLQVVGEQAGVPVFAPEPGNGTGNPVRVAKDAMKHAVGKQYSVVIIDTAGRLGVDAELMKQAADIRKATDPDEVLFVIDAMIGQDAVATAKAFQDGVDFTGVVLSKLDGDARGGAALSVASVTGRPIMFASTGEGLDDFEPFHPDRMASRILDLGDILTLIEQAQQAFDEEEAMEVAQKLASDTFTLDDFLKQMQQLRGKGSLKKMMGMLPGMSAMKEQLENFDEKEIVRTEAIIQSMTKAERQNPKLLNGSRRLRIARGSGMTVTDVNGLVQRFEQASKMMRTVARGGMPQIPGMGPMPGAHSSRKPVQQKKKGSKSGNPAKRAQENAALASGQRIGGPPAPAGSGFGLAGAAKGGANSAPSEEELASLQKFLGR</sequence>
<dbReference type="Gene3D" id="3.40.50.300">
    <property type="entry name" value="P-loop containing nucleotide triphosphate hydrolases"/>
    <property type="match status" value="1"/>
</dbReference>
<dbReference type="SUPFAM" id="SSF52540">
    <property type="entry name" value="P-loop containing nucleoside triphosphate hydrolases"/>
    <property type="match status" value="1"/>
</dbReference>
<evidence type="ECO:0000256" key="4">
    <source>
        <dbReference type="ARBA" id="ARBA00022884"/>
    </source>
</evidence>
<dbReference type="CDD" id="cd18539">
    <property type="entry name" value="SRP_G"/>
    <property type="match status" value="1"/>
</dbReference>
<keyword evidence="6 9" id="KW-0733">Signal recognition particle</keyword>
<dbReference type="Proteomes" id="UP000001318">
    <property type="component" value="Chromosome"/>
</dbReference>
<dbReference type="InterPro" id="IPR013822">
    <property type="entry name" value="Signal_recog_particl_SRP54_hlx"/>
</dbReference>
<comment type="similarity">
    <text evidence="1 9">Belongs to the GTP-binding SRP family. SRP54 subfamily.</text>
</comment>
<dbReference type="EC" id="3.6.5.4" evidence="9"/>
<dbReference type="PANTHER" id="PTHR11564:SF5">
    <property type="entry name" value="SIGNAL RECOGNITION PARTICLE SUBUNIT SRP54"/>
    <property type="match status" value="1"/>
</dbReference>
<dbReference type="InterPro" id="IPR042101">
    <property type="entry name" value="SRP54_N_sf"/>
</dbReference>
<dbReference type="EMBL" id="AM849034">
    <property type="protein sequence ID" value="CAQ00871.1"/>
    <property type="molecule type" value="Genomic_DNA"/>
</dbReference>
<evidence type="ECO:0000256" key="1">
    <source>
        <dbReference type="ARBA" id="ARBA00005450"/>
    </source>
</evidence>
<accession>B0REM4</accession>
<feature type="binding site" evidence="9">
    <location>
        <begin position="252"/>
        <end position="255"/>
    </location>
    <ligand>
        <name>GTP</name>
        <dbReference type="ChEBI" id="CHEBI:37565"/>
    </ligand>
</feature>
<name>B0REM4_CLASE</name>
<dbReference type="GO" id="GO:0008312">
    <property type="term" value="F:7S RNA binding"/>
    <property type="evidence" value="ECO:0007669"/>
    <property type="project" value="InterPro"/>
</dbReference>
<dbReference type="FunFam" id="3.40.50.300:FF:000022">
    <property type="entry name" value="Signal recognition particle 54 kDa subunit"/>
    <property type="match status" value="1"/>
</dbReference>
<dbReference type="PANTHER" id="PTHR11564">
    <property type="entry name" value="SIGNAL RECOGNITION PARTICLE 54K PROTEIN SRP54"/>
    <property type="match status" value="1"/>
</dbReference>
<dbReference type="RefSeq" id="WP_012298180.1">
    <property type="nucleotide sequence ID" value="NC_010407.1"/>
</dbReference>
<keyword evidence="7 9" id="KW-0687">Ribonucleoprotein</keyword>
<dbReference type="Pfam" id="PF02881">
    <property type="entry name" value="SRP54_N"/>
    <property type="match status" value="1"/>
</dbReference>
<comment type="domain">
    <text evidence="9">Composed of three domains: the N-terminal N domain, which is responsible for interactions with the ribosome, the central G domain, which binds GTP, and the C-terminal M domain, which binds the RNA and the signal sequence of the RNC.</text>
</comment>
<dbReference type="InterPro" id="IPR000897">
    <property type="entry name" value="SRP54_GTPase_dom"/>
</dbReference>
<feature type="compositionally biased region" description="Basic residues" evidence="10">
    <location>
        <begin position="451"/>
        <end position="463"/>
    </location>
</feature>
<protein>
    <recommendedName>
        <fullName evidence="9">Signal recognition particle protein</fullName>
        <ecNumber evidence="9">3.6.5.4</ecNumber>
    </recommendedName>
    <alternativeName>
        <fullName evidence="9">Fifty-four homolog</fullName>
    </alternativeName>
</protein>
<evidence type="ECO:0000256" key="9">
    <source>
        <dbReference type="HAMAP-Rule" id="MF_00306"/>
    </source>
</evidence>